<keyword evidence="3" id="KW-0812">Transmembrane</keyword>
<dbReference type="SUPFAM" id="SSF54523">
    <property type="entry name" value="Pili subunits"/>
    <property type="match status" value="1"/>
</dbReference>
<dbReference type="Gene3D" id="3.30.700.10">
    <property type="entry name" value="Glycoprotein, Type 4 Pilin"/>
    <property type="match status" value="1"/>
</dbReference>
<dbReference type="PROSITE" id="PS00409">
    <property type="entry name" value="PROKAR_NTER_METHYL"/>
    <property type="match status" value="1"/>
</dbReference>
<evidence type="ECO:0000313" key="5">
    <source>
        <dbReference type="Proteomes" id="UP000005778"/>
    </source>
</evidence>
<dbReference type="Proteomes" id="UP000005778">
    <property type="component" value="Chromosome"/>
</dbReference>
<feature type="transmembrane region" description="Helical" evidence="3">
    <location>
        <begin position="12"/>
        <end position="32"/>
    </location>
</feature>
<keyword evidence="5" id="KW-1185">Reference proteome</keyword>
<reference evidence="4 5" key="1">
    <citation type="submission" date="2011-09" db="EMBL/GenBank/DDBJ databases">
        <authorList>
            <consortium name="US DOE Joint Genome Institute (JGI-PGF)"/>
            <person name="Lucas S."/>
            <person name="Han J."/>
            <person name="Lapidus A."/>
            <person name="Cheng J.-F."/>
            <person name="Goodwin L."/>
            <person name="Pitluck S."/>
            <person name="Peters L."/>
            <person name="Land M.L."/>
            <person name="Hauser L."/>
            <person name="Orellana R."/>
            <person name="Lovley D."/>
            <person name="Woyke T.J."/>
        </authorList>
    </citation>
    <scope>NUCLEOTIDE SEQUENCE [LARGE SCALE GENOMIC DNA]</scope>
    <source>
        <strain evidence="4 5">2ac9</strain>
    </source>
</reference>
<dbReference type="EMBL" id="CM001488">
    <property type="protein sequence ID" value="EIM63084.1"/>
    <property type="molecule type" value="Genomic_DNA"/>
</dbReference>
<comment type="similarity">
    <text evidence="1">Belongs to the N-Me-Phe pilin family.</text>
</comment>
<dbReference type="STRING" id="879212.DespoDRAFT_01114"/>
<organism evidence="4 5">
    <name type="scientific">Desulfobacter postgatei 2ac9</name>
    <dbReference type="NCBI Taxonomy" id="879212"/>
    <lineage>
        <taxon>Bacteria</taxon>
        <taxon>Pseudomonadati</taxon>
        <taxon>Thermodesulfobacteriota</taxon>
        <taxon>Desulfobacteria</taxon>
        <taxon>Desulfobacterales</taxon>
        <taxon>Desulfobacteraceae</taxon>
        <taxon>Desulfobacter</taxon>
    </lineage>
</organism>
<gene>
    <name evidence="4" type="ORF">DespoDRAFT_01114</name>
</gene>
<name>I5B0S1_9BACT</name>
<dbReference type="InterPro" id="IPR012902">
    <property type="entry name" value="N_methyl_site"/>
</dbReference>
<proteinExistence type="inferred from homology"/>
<dbReference type="InterPro" id="IPR045584">
    <property type="entry name" value="Pilin-like"/>
</dbReference>
<keyword evidence="3" id="KW-0472">Membrane</keyword>
<dbReference type="PANTHER" id="PTHR30093:SF34">
    <property type="entry name" value="PREPILIN PEPTIDASE-DEPENDENT PROTEIN D"/>
    <property type="match status" value="1"/>
</dbReference>
<evidence type="ECO:0000256" key="1">
    <source>
        <dbReference type="ARBA" id="ARBA00005233"/>
    </source>
</evidence>
<keyword evidence="3" id="KW-1133">Transmembrane helix</keyword>
<protein>
    <submittedName>
        <fullName evidence="4">Prepilin-type N-terminal cleavage/methylation domain-containing protein</fullName>
    </submittedName>
</protein>
<dbReference type="PANTHER" id="PTHR30093">
    <property type="entry name" value="GENERAL SECRETION PATHWAY PROTEIN G"/>
    <property type="match status" value="1"/>
</dbReference>
<dbReference type="NCBIfam" id="TIGR02532">
    <property type="entry name" value="IV_pilin_GFxxxE"/>
    <property type="match status" value="1"/>
</dbReference>
<accession>I5B0S1</accession>
<dbReference type="AlphaFoldDB" id="I5B0S1"/>
<reference evidence="4 5" key="2">
    <citation type="submission" date="2012-02" db="EMBL/GenBank/DDBJ databases">
        <title>Improved High-Quality Draft sequence of Desulfobacter postgatei 2ac9.</title>
        <authorList>
            <consortium name="US DOE Joint Genome Institute"/>
            <person name="Lucas S."/>
            <person name="Han J."/>
            <person name="Lapidus A."/>
            <person name="Cheng J.-F."/>
            <person name="Goodwin L."/>
            <person name="Pitluck S."/>
            <person name="Peters L."/>
            <person name="Ovchinnikova G."/>
            <person name="Held B."/>
            <person name="Detter J.C."/>
            <person name="Han C."/>
            <person name="Tapia R."/>
            <person name="Land M."/>
            <person name="Hauser L."/>
            <person name="Kyrpides N."/>
            <person name="Ivanova N."/>
            <person name="Pagani I."/>
            <person name="Orellana R."/>
            <person name="Lovley D."/>
            <person name="Woyke T."/>
        </authorList>
    </citation>
    <scope>NUCLEOTIDE SEQUENCE [LARGE SCALE GENOMIC DNA]</scope>
    <source>
        <strain evidence="4 5">2ac9</strain>
    </source>
</reference>
<evidence type="ECO:0000256" key="2">
    <source>
        <dbReference type="ARBA" id="ARBA00022481"/>
    </source>
</evidence>
<dbReference type="RefSeq" id="WP_004072016.1">
    <property type="nucleotide sequence ID" value="NZ_CM001488.1"/>
</dbReference>
<evidence type="ECO:0000256" key="3">
    <source>
        <dbReference type="SAM" id="Phobius"/>
    </source>
</evidence>
<sequence>MTKLIRNNQKGFTLIELMIVVAIIGILAAIAVPQFASYRMRSYNAAAKAVVHNLKADSANLNSELGVYGHTEAAAAALNAGDAGAGAADSVADTGLIAAATSGAAGARLAGTTNDDARSLAVGISIGANMIADVQDVNDVNDQSTYHAFARHFKGDTAYAIDEEVENVLCSVSDATTWPNNAGLGATAIAPAINGGDDINGQVGGGNPTGNWTRVR</sequence>
<dbReference type="eggNOG" id="COG4969">
    <property type="taxonomic scope" value="Bacteria"/>
</dbReference>
<evidence type="ECO:0000313" key="4">
    <source>
        <dbReference type="EMBL" id="EIM63084.1"/>
    </source>
</evidence>
<keyword evidence="2" id="KW-0488">Methylation</keyword>
<dbReference type="Pfam" id="PF07963">
    <property type="entry name" value="N_methyl"/>
    <property type="match status" value="1"/>
</dbReference>
<dbReference type="HOGENOM" id="CLU_119988_0_0_7"/>